<evidence type="ECO:0000313" key="2">
    <source>
        <dbReference type="EMBL" id="KAK5704031.1"/>
    </source>
</evidence>
<gene>
    <name evidence="2" type="ORF">LTR97_003044</name>
</gene>
<sequence>METTASDPRPPGISRPNANKMSMYHKLDQEMMHTYHQGNVEEAERLAHILTDYADLPLVFRARASAILGCSGEPGYLERAIDAVHFAQLAVDNAQGRPAPVERKLPASCQEMEKQAKQQYEEEAKDAAAGEQARNEGEQASVQVPGAEPGPGCKR</sequence>
<reference evidence="2" key="1">
    <citation type="submission" date="2023-08" db="EMBL/GenBank/DDBJ databases">
        <title>Black Yeasts Isolated from many extreme environments.</title>
        <authorList>
            <person name="Coleine C."/>
            <person name="Stajich J.E."/>
            <person name="Selbmann L."/>
        </authorList>
    </citation>
    <scope>NUCLEOTIDE SEQUENCE</scope>
    <source>
        <strain evidence="2">CCFEE 5810</strain>
    </source>
</reference>
<organism evidence="2 3">
    <name type="scientific">Elasticomyces elasticus</name>
    <dbReference type="NCBI Taxonomy" id="574655"/>
    <lineage>
        <taxon>Eukaryota</taxon>
        <taxon>Fungi</taxon>
        <taxon>Dikarya</taxon>
        <taxon>Ascomycota</taxon>
        <taxon>Pezizomycotina</taxon>
        <taxon>Dothideomycetes</taxon>
        <taxon>Dothideomycetidae</taxon>
        <taxon>Mycosphaerellales</taxon>
        <taxon>Teratosphaeriaceae</taxon>
        <taxon>Elasticomyces</taxon>
    </lineage>
</organism>
<feature type="compositionally biased region" description="Basic and acidic residues" evidence="1">
    <location>
        <begin position="100"/>
        <end position="137"/>
    </location>
</feature>
<proteinExistence type="predicted"/>
<dbReference type="Proteomes" id="UP001310594">
    <property type="component" value="Unassembled WGS sequence"/>
</dbReference>
<accession>A0AAN7W9C0</accession>
<name>A0AAN7W9C0_9PEZI</name>
<dbReference type="AlphaFoldDB" id="A0AAN7W9C0"/>
<evidence type="ECO:0000313" key="3">
    <source>
        <dbReference type="Proteomes" id="UP001310594"/>
    </source>
</evidence>
<evidence type="ECO:0000256" key="1">
    <source>
        <dbReference type="SAM" id="MobiDB-lite"/>
    </source>
</evidence>
<dbReference type="EMBL" id="JAVRQU010000004">
    <property type="protein sequence ID" value="KAK5704031.1"/>
    <property type="molecule type" value="Genomic_DNA"/>
</dbReference>
<comment type="caution">
    <text evidence="2">The sequence shown here is derived from an EMBL/GenBank/DDBJ whole genome shotgun (WGS) entry which is preliminary data.</text>
</comment>
<feature type="region of interest" description="Disordered" evidence="1">
    <location>
        <begin position="95"/>
        <end position="155"/>
    </location>
</feature>
<protein>
    <submittedName>
        <fullName evidence="2">Uncharacterized protein</fullName>
    </submittedName>
</protein>